<dbReference type="GO" id="GO:0008982">
    <property type="term" value="F:protein-N(PI)-phosphohistidine-sugar phosphotransferase activity"/>
    <property type="evidence" value="ECO:0007669"/>
    <property type="project" value="InterPro"/>
</dbReference>
<organism evidence="10 11">
    <name type="scientific">Acholeplasma laidlawii</name>
    <dbReference type="NCBI Taxonomy" id="2148"/>
    <lineage>
        <taxon>Bacteria</taxon>
        <taxon>Bacillati</taxon>
        <taxon>Mycoplasmatota</taxon>
        <taxon>Mollicutes</taxon>
        <taxon>Acholeplasmatales</taxon>
        <taxon>Acholeplasmataceae</taxon>
        <taxon>Acholeplasma</taxon>
    </lineage>
</organism>
<feature type="transmembrane region" description="Helical" evidence="8">
    <location>
        <begin position="90"/>
        <end position="111"/>
    </location>
</feature>
<keyword evidence="7 8" id="KW-0472">Membrane</keyword>
<keyword evidence="2" id="KW-0813">Transport</keyword>
<evidence type="ECO:0000256" key="2">
    <source>
        <dbReference type="ARBA" id="ARBA00022448"/>
    </source>
</evidence>
<dbReference type="Proteomes" id="UP000315938">
    <property type="component" value="Unassembled WGS sequence"/>
</dbReference>
<keyword evidence="6 8" id="KW-1133">Transmembrane helix</keyword>
<evidence type="ECO:0000256" key="3">
    <source>
        <dbReference type="ARBA" id="ARBA00022475"/>
    </source>
</evidence>
<gene>
    <name evidence="10" type="ORF">FNV44_03160</name>
</gene>
<feature type="transmembrane region" description="Helical" evidence="8">
    <location>
        <begin position="319"/>
        <end position="339"/>
    </location>
</feature>
<keyword evidence="4 10" id="KW-0762">Sugar transport</keyword>
<dbReference type="Pfam" id="PF13303">
    <property type="entry name" value="PTS_EIIC_2"/>
    <property type="match status" value="1"/>
</dbReference>
<evidence type="ECO:0000256" key="4">
    <source>
        <dbReference type="ARBA" id="ARBA00022597"/>
    </source>
</evidence>
<evidence type="ECO:0000256" key="5">
    <source>
        <dbReference type="ARBA" id="ARBA00022692"/>
    </source>
</evidence>
<dbReference type="RefSeq" id="WP_012242440.1">
    <property type="nucleotide sequence ID" value="NZ_JACAOE010000001.1"/>
</dbReference>
<feature type="transmembrane region" description="Helical" evidence="8">
    <location>
        <begin position="62"/>
        <end position="83"/>
    </location>
</feature>
<evidence type="ECO:0000256" key="8">
    <source>
        <dbReference type="SAM" id="Phobius"/>
    </source>
</evidence>
<dbReference type="GeneID" id="41338671"/>
<proteinExistence type="predicted"/>
<sequence length="390" mass="42338">MEKSSNMGVDLASSTPTFWNKVKTFLSKTLNGMTFGIFGTIVVGAIIQTLGIITGIDVLNLRVAPVLTSLLGMGIGLSIGLSLKVDGLKLIMLSVAGGIGTLVKIDFSMPGWFDPVKVSNNPITAYFVVIGAYFAIQAIFRKKTAYDLFFIPIVGILSAVLVTYLISWPIDRFMEMIYSTIKFFMQLEPFVTSAFVALIFGILLTLPFISSAGVAIAVFSVPFGVGNALAIPDPIAIAAMCAAAIGCSTQMVGFSVQTLRKNNLGSIFTVGLASSMFQFKNVMRKPIVWAPTLIASFILAPLSYFIFDGYQWFINLIPVGHQFSAVWAGMGTSGLVGILQPLTITNFSLDGWLFVSSMILFPLVLVFWLDVVFIKLNWYTENDLILDANL</sequence>
<keyword evidence="5 8" id="KW-0812">Transmembrane</keyword>
<feature type="transmembrane region" description="Helical" evidence="8">
    <location>
        <begin position="123"/>
        <end position="141"/>
    </location>
</feature>
<feature type="transmembrane region" description="Helical" evidence="8">
    <location>
        <begin position="148"/>
        <end position="170"/>
    </location>
</feature>
<feature type="transmembrane region" description="Helical" evidence="8">
    <location>
        <begin position="190"/>
        <end position="223"/>
    </location>
</feature>
<feature type="transmembrane region" description="Helical" evidence="8">
    <location>
        <begin position="351"/>
        <end position="374"/>
    </location>
</feature>
<evidence type="ECO:0000256" key="1">
    <source>
        <dbReference type="ARBA" id="ARBA00004651"/>
    </source>
</evidence>
<comment type="subcellular location">
    <subcellularLocation>
        <location evidence="1">Cell membrane</location>
        <topology evidence="1">Multi-pass membrane protein</topology>
    </subcellularLocation>
</comment>
<dbReference type="AlphaFoldDB" id="A0A553IIN9"/>
<evidence type="ECO:0000256" key="6">
    <source>
        <dbReference type="ARBA" id="ARBA00022989"/>
    </source>
</evidence>
<name>A0A553IIN9_ACHLA</name>
<feature type="transmembrane region" description="Helical" evidence="8">
    <location>
        <begin position="286"/>
        <end position="307"/>
    </location>
</feature>
<dbReference type="GO" id="GO:0005886">
    <property type="term" value="C:plasma membrane"/>
    <property type="evidence" value="ECO:0007669"/>
    <property type="project" value="UniProtKB-SubCell"/>
</dbReference>
<protein>
    <submittedName>
        <fullName evidence="10">PTS sugar transporter subunit IIC</fullName>
    </submittedName>
</protein>
<evidence type="ECO:0000313" key="10">
    <source>
        <dbReference type="EMBL" id="TRY00057.1"/>
    </source>
</evidence>
<feature type="transmembrane region" description="Helical" evidence="8">
    <location>
        <begin position="235"/>
        <end position="256"/>
    </location>
</feature>
<dbReference type="EMBL" id="VKID01000001">
    <property type="protein sequence ID" value="TRY00057.1"/>
    <property type="molecule type" value="Genomic_DNA"/>
</dbReference>
<feature type="transmembrane region" description="Helical" evidence="8">
    <location>
        <begin position="33"/>
        <end position="56"/>
    </location>
</feature>
<feature type="domain" description="Phosphotransferase system EIIC" evidence="9">
    <location>
        <begin position="28"/>
        <end position="385"/>
    </location>
</feature>
<dbReference type="GO" id="GO:0009401">
    <property type="term" value="P:phosphoenolpyruvate-dependent sugar phosphotransferase system"/>
    <property type="evidence" value="ECO:0007669"/>
    <property type="project" value="InterPro"/>
</dbReference>
<evidence type="ECO:0000259" key="9">
    <source>
        <dbReference type="Pfam" id="PF13303"/>
    </source>
</evidence>
<evidence type="ECO:0000256" key="7">
    <source>
        <dbReference type="ARBA" id="ARBA00023136"/>
    </source>
</evidence>
<comment type="caution">
    <text evidence="10">The sequence shown here is derived from an EMBL/GenBank/DDBJ whole genome shotgun (WGS) entry which is preliminary data.</text>
</comment>
<dbReference type="OMA" id="IMTINTM"/>
<dbReference type="InterPro" id="IPR003352">
    <property type="entry name" value="PTS_EIIC"/>
</dbReference>
<keyword evidence="3" id="KW-1003">Cell membrane</keyword>
<reference evidence="10 11" key="1">
    <citation type="submission" date="2019-07" db="EMBL/GenBank/DDBJ databases">
        <title>Genome sequence of Acholeplasma laidlawii strain with increased resistance to erythromycin.</title>
        <authorList>
            <person name="Medvedeva E.S."/>
            <person name="Baranova N.B."/>
            <person name="Siniagina M.N."/>
            <person name="Mouzykantov A."/>
            <person name="Chernova O.A."/>
            <person name="Chernov V.M."/>
        </authorList>
    </citation>
    <scope>NUCLEOTIDE SEQUENCE [LARGE SCALE GENOMIC DNA]</scope>
    <source>
        <strain evidence="10 11">PG8REry</strain>
    </source>
</reference>
<accession>A0A553IIN9</accession>
<evidence type="ECO:0000313" key="11">
    <source>
        <dbReference type="Proteomes" id="UP000315938"/>
    </source>
</evidence>